<comment type="caution">
    <text evidence="11">The sequence shown here is derived from an EMBL/GenBank/DDBJ whole genome shotgun (WGS) entry which is preliminary data.</text>
</comment>
<evidence type="ECO:0000256" key="1">
    <source>
        <dbReference type="ARBA" id="ARBA00022722"/>
    </source>
</evidence>
<dbReference type="Proteomes" id="UP000054783">
    <property type="component" value="Unassembled WGS sequence"/>
</dbReference>
<dbReference type="GO" id="GO:0003887">
    <property type="term" value="F:DNA-directed DNA polymerase activity"/>
    <property type="evidence" value="ECO:0007669"/>
    <property type="project" value="UniProtKB-KW"/>
</dbReference>
<keyword evidence="3" id="KW-0255">Endonuclease</keyword>
<evidence type="ECO:0000259" key="10">
    <source>
        <dbReference type="Pfam" id="PF25597"/>
    </source>
</evidence>
<name>A0A0V1AEI0_9BILA</name>
<evidence type="ECO:0000256" key="2">
    <source>
        <dbReference type="ARBA" id="ARBA00022723"/>
    </source>
</evidence>
<evidence type="ECO:0000256" key="7">
    <source>
        <dbReference type="ARBA" id="ARBA00022918"/>
    </source>
</evidence>
<keyword evidence="4" id="KW-0378">Hydrolase</keyword>
<sequence length="168" mass="19080">MATTVDQQRTETNNTNDAQRVSSYRNPILTIRCKRAFYCNINATVPAPPAQSAIRQNSSQSLLKVMGTDTRTVISPDKLPERFWGEAVCTAAYLQNRLLSRSISKTPFELWTGIKPNVDHIRLFGSKAYSYIQKQKRRKWDNKAREEVIVGYGGTTKGHRLLNPTGKY</sequence>
<dbReference type="GO" id="GO:0003964">
    <property type="term" value="F:RNA-directed DNA polymerase activity"/>
    <property type="evidence" value="ECO:0007669"/>
    <property type="project" value="UniProtKB-KW"/>
</dbReference>
<evidence type="ECO:0000256" key="9">
    <source>
        <dbReference type="ARBA" id="ARBA00023172"/>
    </source>
</evidence>
<dbReference type="AlphaFoldDB" id="A0A0V1AEI0"/>
<dbReference type="SUPFAM" id="SSF53098">
    <property type="entry name" value="Ribonuclease H-like"/>
    <property type="match status" value="1"/>
</dbReference>
<organism evidence="11 12">
    <name type="scientific">Trichinella patagoniensis</name>
    <dbReference type="NCBI Taxonomy" id="990121"/>
    <lineage>
        <taxon>Eukaryota</taxon>
        <taxon>Metazoa</taxon>
        <taxon>Ecdysozoa</taxon>
        <taxon>Nematoda</taxon>
        <taxon>Enoplea</taxon>
        <taxon>Dorylaimia</taxon>
        <taxon>Trichinellida</taxon>
        <taxon>Trichinellidae</taxon>
        <taxon>Trichinella</taxon>
    </lineage>
</organism>
<dbReference type="PANTHER" id="PTHR42648:SF11">
    <property type="entry name" value="TRANSPOSON TY4-P GAG-POL POLYPROTEIN"/>
    <property type="match status" value="1"/>
</dbReference>
<evidence type="ECO:0000256" key="3">
    <source>
        <dbReference type="ARBA" id="ARBA00022759"/>
    </source>
</evidence>
<dbReference type="InterPro" id="IPR012337">
    <property type="entry name" value="RNaseH-like_sf"/>
</dbReference>
<evidence type="ECO:0000256" key="4">
    <source>
        <dbReference type="ARBA" id="ARBA00022801"/>
    </source>
</evidence>
<evidence type="ECO:0000256" key="6">
    <source>
        <dbReference type="ARBA" id="ARBA00022908"/>
    </source>
</evidence>
<gene>
    <name evidence="11" type="primary">GIP</name>
    <name evidence="11" type="ORF">T12_15742</name>
</gene>
<keyword evidence="8" id="KW-0548">Nucleotidyltransferase</keyword>
<evidence type="ECO:0000256" key="5">
    <source>
        <dbReference type="ARBA" id="ARBA00022842"/>
    </source>
</evidence>
<dbReference type="GO" id="GO:0003676">
    <property type="term" value="F:nucleic acid binding"/>
    <property type="evidence" value="ECO:0007669"/>
    <property type="project" value="InterPro"/>
</dbReference>
<reference evidence="11 12" key="1">
    <citation type="submission" date="2015-01" db="EMBL/GenBank/DDBJ databases">
        <title>Evolution of Trichinella species and genotypes.</title>
        <authorList>
            <person name="Korhonen P.K."/>
            <person name="Edoardo P."/>
            <person name="Giuseppe L.R."/>
            <person name="Gasser R.B."/>
        </authorList>
    </citation>
    <scope>NUCLEOTIDE SEQUENCE [LARGE SCALE GENOMIC DNA]</scope>
    <source>
        <strain evidence="11">ISS2496</strain>
    </source>
</reference>
<evidence type="ECO:0000256" key="8">
    <source>
        <dbReference type="ARBA" id="ARBA00022932"/>
    </source>
</evidence>
<dbReference type="InterPro" id="IPR036397">
    <property type="entry name" value="RNaseH_sf"/>
</dbReference>
<accession>A0A0V1AEI0</accession>
<protein>
    <submittedName>
        <fullName evidence="11">Copia protein</fullName>
    </submittedName>
</protein>
<dbReference type="InterPro" id="IPR039537">
    <property type="entry name" value="Retrotran_Ty1/copia-like"/>
</dbReference>
<feature type="domain" description="Retroviral polymerase SH3-like" evidence="10">
    <location>
        <begin position="126"/>
        <end position="166"/>
    </location>
</feature>
<dbReference type="Pfam" id="PF25597">
    <property type="entry name" value="SH3_retrovirus"/>
    <property type="match status" value="1"/>
</dbReference>
<dbReference type="GO" id="GO:0004519">
    <property type="term" value="F:endonuclease activity"/>
    <property type="evidence" value="ECO:0007669"/>
    <property type="project" value="UniProtKB-KW"/>
</dbReference>
<keyword evidence="8" id="KW-0239">DNA-directed DNA polymerase</keyword>
<keyword evidence="2" id="KW-0479">Metal-binding</keyword>
<dbReference type="EMBL" id="JYDQ01000004">
    <property type="protein sequence ID" value="KRY23221.1"/>
    <property type="molecule type" value="Genomic_DNA"/>
</dbReference>
<keyword evidence="6" id="KW-0229">DNA integration</keyword>
<evidence type="ECO:0000313" key="11">
    <source>
        <dbReference type="EMBL" id="KRY23221.1"/>
    </source>
</evidence>
<proteinExistence type="predicted"/>
<dbReference type="GO" id="GO:0006310">
    <property type="term" value="P:DNA recombination"/>
    <property type="evidence" value="ECO:0007669"/>
    <property type="project" value="UniProtKB-KW"/>
</dbReference>
<dbReference type="GO" id="GO:0046872">
    <property type="term" value="F:metal ion binding"/>
    <property type="evidence" value="ECO:0007669"/>
    <property type="project" value="UniProtKB-KW"/>
</dbReference>
<keyword evidence="9" id="KW-0233">DNA recombination</keyword>
<keyword evidence="1" id="KW-0540">Nuclease</keyword>
<keyword evidence="5" id="KW-0460">Magnesium</keyword>
<keyword evidence="7" id="KW-0695">RNA-directed DNA polymerase</keyword>
<keyword evidence="12" id="KW-1185">Reference proteome</keyword>
<keyword evidence="8" id="KW-0808">Transferase</keyword>
<dbReference type="GO" id="GO:0015074">
    <property type="term" value="P:DNA integration"/>
    <property type="evidence" value="ECO:0007669"/>
    <property type="project" value="UniProtKB-KW"/>
</dbReference>
<dbReference type="STRING" id="990121.A0A0V1AEI0"/>
<dbReference type="GO" id="GO:0016787">
    <property type="term" value="F:hydrolase activity"/>
    <property type="evidence" value="ECO:0007669"/>
    <property type="project" value="UniProtKB-KW"/>
</dbReference>
<evidence type="ECO:0000313" key="12">
    <source>
        <dbReference type="Proteomes" id="UP000054783"/>
    </source>
</evidence>
<dbReference type="InterPro" id="IPR057670">
    <property type="entry name" value="SH3_retrovirus"/>
</dbReference>
<dbReference type="PANTHER" id="PTHR42648">
    <property type="entry name" value="TRANSPOSASE, PUTATIVE-RELATED"/>
    <property type="match status" value="1"/>
</dbReference>
<dbReference type="Gene3D" id="3.30.420.10">
    <property type="entry name" value="Ribonuclease H-like superfamily/Ribonuclease H"/>
    <property type="match status" value="1"/>
</dbReference>